<comment type="caution">
    <text evidence="1">The sequence shown here is derived from an EMBL/GenBank/DDBJ whole genome shotgun (WGS) entry which is preliminary data.</text>
</comment>
<evidence type="ECO:0000313" key="1">
    <source>
        <dbReference type="EMBL" id="KAF0904060.1"/>
    </source>
</evidence>
<name>A0A6G1CV98_9ORYZ</name>
<sequence length="71" mass="6644">MPTTVPSSSTSAVVAAGMSAIGVCTSDASSGAKLEHVGAAATKSSAGVQVMPVAALSSSMSSLTTEASVGV</sequence>
<accession>A0A6G1CV98</accession>
<proteinExistence type="predicted"/>
<protein>
    <submittedName>
        <fullName evidence="1">Uncharacterized protein</fullName>
    </submittedName>
</protein>
<dbReference type="AlphaFoldDB" id="A0A6G1CV98"/>
<dbReference type="EMBL" id="SPHZ02000008">
    <property type="protein sequence ID" value="KAF0904060.1"/>
    <property type="molecule type" value="Genomic_DNA"/>
</dbReference>
<organism evidence="1 2">
    <name type="scientific">Oryza meyeriana var. granulata</name>
    <dbReference type="NCBI Taxonomy" id="110450"/>
    <lineage>
        <taxon>Eukaryota</taxon>
        <taxon>Viridiplantae</taxon>
        <taxon>Streptophyta</taxon>
        <taxon>Embryophyta</taxon>
        <taxon>Tracheophyta</taxon>
        <taxon>Spermatophyta</taxon>
        <taxon>Magnoliopsida</taxon>
        <taxon>Liliopsida</taxon>
        <taxon>Poales</taxon>
        <taxon>Poaceae</taxon>
        <taxon>BOP clade</taxon>
        <taxon>Oryzoideae</taxon>
        <taxon>Oryzeae</taxon>
        <taxon>Oryzinae</taxon>
        <taxon>Oryza</taxon>
        <taxon>Oryza meyeriana</taxon>
    </lineage>
</organism>
<evidence type="ECO:0000313" key="2">
    <source>
        <dbReference type="Proteomes" id="UP000479710"/>
    </source>
</evidence>
<dbReference type="Proteomes" id="UP000479710">
    <property type="component" value="Unassembled WGS sequence"/>
</dbReference>
<gene>
    <name evidence="1" type="ORF">E2562_031739</name>
</gene>
<reference evidence="1 2" key="1">
    <citation type="submission" date="2019-11" db="EMBL/GenBank/DDBJ databases">
        <title>Whole genome sequence of Oryza granulata.</title>
        <authorList>
            <person name="Li W."/>
        </authorList>
    </citation>
    <scope>NUCLEOTIDE SEQUENCE [LARGE SCALE GENOMIC DNA]</scope>
    <source>
        <strain evidence="2">cv. Menghai</strain>
        <tissue evidence="1">Leaf</tissue>
    </source>
</reference>
<keyword evidence="2" id="KW-1185">Reference proteome</keyword>